<evidence type="ECO:0000259" key="6">
    <source>
        <dbReference type="Pfam" id="PF00441"/>
    </source>
</evidence>
<dbReference type="GO" id="GO:0003995">
    <property type="term" value="F:acyl-CoA dehydrogenase activity"/>
    <property type="evidence" value="ECO:0007669"/>
    <property type="project" value="TreeGrafter"/>
</dbReference>
<keyword evidence="5" id="KW-0560">Oxidoreductase</keyword>
<name>A0A543CD57_9ACTN</name>
<sequence length="344" mass="37098">MDFAFSEEQEQLRGFAREFLAARYDDGRLAEIADSATGVDAEVWPRLAEMGWLDAELTFLDQAVLFEETGHRPLPAPYLSTVALALPALDDETAKRVAEGTLRATLAWAEPNRPQGLLDPVAASVSDGRLTGSKVLVPDGAAAGLFVVVAAEGLYAVDAEDAVVTPRTTLDGTRRVADVRFSGTPARLLAAGEEARALLGRIRDRAYAALALEGVGVAQRSLDLLVSYAKERTQFGKPIGVYQAVSHKASNVYVRLQEARSLAYWAAWCVSSDDEMARQACLAAKSLAGEAAVFACESAIQGHGGIGFTWEHVLHRYYKRAQWIAAFDGPARSQRAEVAAFLLD</sequence>
<comment type="cofactor">
    <cofactor evidence="1">
        <name>FAD</name>
        <dbReference type="ChEBI" id="CHEBI:57692"/>
    </cofactor>
</comment>
<evidence type="ECO:0000313" key="8">
    <source>
        <dbReference type="Proteomes" id="UP000316096"/>
    </source>
</evidence>
<dbReference type="Pfam" id="PF00441">
    <property type="entry name" value="Acyl-CoA_dh_1"/>
    <property type="match status" value="1"/>
</dbReference>
<dbReference type="InterPro" id="IPR037069">
    <property type="entry name" value="AcylCoA_DH/ox_N_sf"/>
</dbReference>
<dbReference type="OrthoDB" id="4607453at2"/>
<gene>
    <name evidence="7" type="ORF">FB559_0507</name>
</gene>
<evidence type="ECO:0000256" key="5">
    <source>
        <dbReference type="ARBA" id="ARBA00023002"/>
    </source>
</evidence>
<dbReference type="GO" id="GO:0050660">
    <property type="term" value="F:flavin adenine dinucleotide binding"/>
    <property type="evidence" value="ECO:0007669"/>
    <property type="project" value="InterPro"/>
</dbReference>
<evidence type="ECO:0000256" key="4">
    <source>
        <dbReference type="ARBA" id="ARBA00022827"/>
    </source>
</evidence>
<reference evidence="7 8" key="1">
    <citation type="submission" date="2019-06" db="EMBL/GenBank/DDBJ databases">
        <title>Sequencing the genomes of 1000 actinobacteria strains.</title>
        <authorList>
            <person name="Klenk H.-P."/>
        </authorList>
    </citation>
    <scope>NUCLEOTIDE SEQUENCE [LARGE SCALE GENOMIC DNA]</scope>
    <source>
        <strain evidence="7 8">DSM 102200</strain>
    </source>
</reference>
<dbReference type="RefSeq" id="WP_141952801.1">
    <property type="nucleotide sequence ID" value="NZ_VFOZ01000001.1"/>
</dbReference>
<dbReference type="InterPro" id="IPR036250">
    <property type="entry name" value="AcylCo_DH-like_C"/>
</dbReference>
<dbReference type="InterPro" id="IPR009075">
    <property type="entry name" value="AcylCo_DH/oxidase_C"/>
</dbReference>
<dbReference type="EMBL" id="VFOZ01000001">
    <property type="protein sequence ID" value="TQL95014.1"/>
    <property type="molecule type" value="Genomic_DNA"/>
</dbReference>
<dbReference type="Proteomes" id="UP000316096">
    <property type="component" value="Unassembled WGS sequence"/>
</dbReference>
<evidence type="ECO:0000256" key="3">
    <source>
        <dbReference type="ARBA" id="ARBA00022630"/>
    </source>
</evidence>
<comment type="similarity">
    <text evidence="2">Belongs to the acyl-CoA dehydrogenase family.</text>
</comment>
<dbReference type="PANTHER" id="PTHR43884">
    <property type="entry name" value="ACYL-COA DEHYDROGENASE"/>
    <property type="match status" value="1"/>
</dbReference>
<dbReference type="Gene3D" id="1.20.140.10">
    <property type="entry name" value="Butyryl-CoA Dehydrogenase, subunit A, domain 3"/>
    <property type="match status" value="1"/>
</dbReference>
<evidence type="ECO:0000256" key="2">
    <source>
        <dbReference type="ARBA" id="ARBA00009347"/>
    </source>
</evidence>
<feature type="domain" description="Acyl-CoA dehydrogenase/oxidase C-terminal" evidence="6">
    <location>
        <begin position="209"/>
        <end position="342"/>
    </location>
</feature>
<dbReference type="PANTHER" id="PTHR43884:SF20">
    <property type="entry name" value="ACYL-COA DEHYDROGENASE FADE28"/>
    <property type="match status" value="1"/>
</dbReference>
<keyword evidence="8" id="KW-1185">Reference proteome</keyword>
<evidence type="ECO:0000256" key="1">
    <source>
        <dbReference type="ARBA" id="ARBA00001974"/>
    </source>
</evidence>
<dbReference type="AlphaFoldDB" id="A0A543CD57"/>
<dbReference type="SUPFAM" id="SSF56645">
    <property type="entry name" value="Acyl-CoA dehydrogenase NM domain-like"/>
    <property type="match status" value="1"/>
</dbReference>
<dbReference type="Gene3D" id="1.10.540.10">
    <property type="entry name" value="Acyl-CoA dehydrogenase/oxidase, N-terminal domain"/>
    <property type="match status" value="1"/>
</dbReference>
<dbReference type="SUPFAM" id="SSF47203">
    <property type="entry name" value="Acyl-CoA dehydrogenase C-terminal domain-like"/>
    <property type="match status" value="1"/>
</dbReference>
<proteinExistence type="inferred from homology"/>
<organism evidence="7 8">
    <name type="scientific">Actinoallomurus bryophytorum</name>
    <dbReference type="NCBI Taxonomy" id="1490222"/>
    <lineage>
        <taxon>Bacteria</taxon>
        <taxon>Bacillati</taxon>
        <taxon>Actinomycetota</taxon>
        <taxon>Actinomycetes</taxon>
        <taxon>Streptosporangiales</taxon>
        <taxon>Thermomonosporaceae</taxon>
        <taxon>Actinoallomurus</taxon>
    </lineage>
</organism>
<accession>A0A543CD57</accession>
<keyword evidence="4" id="KW-0274">FAD</keyword>
<evidence type="ECO:0000313" key="7">
    <source>
        <dbReference type="EMBL" id="TQL95014.1"/>
    </source>
</evidence>
<comment type="caution">
    <text evidence="7">The sequence shown here is derived from an EMBL/GenBank/DDBJ whole genome shotgun (WGS) entry which is preliminary data.</text>
</comment>
<dbReference type="CDD" id="cd00567">
    <property type="entry name" value="ACAD"/>
    <property type="match status" value="1"/>
</dbReference>
<keyword evidence="3" id="KW-0285">Flavoprotein</keyword>
<dbReference type="InterPro" id="IPR009100">
    <property type="entry name" value="AcylCoA_DH/oxidase_NM_dom_sf"/>
</dbReference>
<protein>
    <submittedName>
        <fullName evidence="7">Alkylation response protein AidB-like acyl-CoA dehydrogenase</fullName>
    </submittedName>
</protein>